<accession>A0AAQ4DAE5</accession>
<reference evidence="1 2" key="1">
    <citation type="journal article" date="2023" name="Arcadia Sci">
        <title>De novo assembly of a long-read Amblyomma americanum tick genome.</title>
        <authorList>
            <person name="Chou S."/>
            <person name="Poskanzer K.E."/>
            <person name="Rollins M."/>
            <person name="Thuy-Boun P.S."/>
        </authorList>
    </citation>
    <scope>NUCLEOTIDE SEQUENCE [LARGE SCALE GENOMIC DNA]</scope>
    <source>
        <strain evidence="1">F_SG_1</strain>
        <tissue evidence="1">Salivary glands</tissue>
    </source>
</reference>
<gene>
    <name evidence="1" type="ORF">V5799_002935</name>
</gene>
<evidence type="ECO:0000313" key="2">
    <source>
        <dbReference type="Proteomes" id="UP001321473"/>
    </source>
</evidence>
<dbReference type="EMBL" id="JARKHS020033047">
    <property type="protein sequence ID" value="KAK8759435.1"/>
    <property type="molecule type" value="Genomic_DNA"/>
</dbReference>
<evidence type="ECO:0000313" key="1">
    <source>
        <dbReference type="EMBL" id="KAK8759435.1"/>
    </source>
</evidence>
<organism evidence="1 2">
    <name type="scientific">Amblyomma americanum</name>
    <name type="common">Lone star tick</name>
    <dbReference type="NCBI Taxonomy" id="6943"/>
    <lineage>
        <taxon>Eukaryota</taxon>
        <taxon>Metazoa</taxon>
        <taxon>Ecdysozoa</taxon>
        <taxon>Arthropoda</taxon>
        <taxon>Chelicerata</taxon>
        <taxon>Arachnida</taxon>
        <taxon>Acari</taxon>
        <taxon>Parasitiformes</taxon>
        <taxon>Ixodida</taxon>
        <taxon>Ixodoidea</taxon>
        <taxon>Ixodidae</taxon>
        <taxon>Amblyomminae</taxon>
        <taxon>Amblyomma</taxon>
    </lineage>
</organism>
<name>A0AAQ4DAE5_AMBAM</name>
<sequence length="86" mass="9533">MPARAAAWPEPSLQCLVVFYRCAVADERSSLRDGVVATLDSALGSLDGQLARRKWDHGHEHLCRPARRVSLVVLPRRPRAAVRSFG</sequence>
<protein>
    <submittedName>
        <fullName evidence="1">Uncharacterized protein</fullName>
    </submittedName>
</protein>
<proteinExistence type="predicted"/>
<keyword evidence="2" id="KW-1185">Reference proteome</keyword>
<dbReference type="Proteomes" id="UP001321473">
    <property type="component" value="Unassembled WGS sequence"/>
</dbReference>
<comment type="caution">
    <text evidence="1">The sequence shown here is derived from an EMBL/GenBank/DDBJ whole genome shotgun (WGS) entry which is preliminary data.</text>
</comment>
<dbReference type="AlphaFoldDB" id="A0AAQ4DAE5"/>